<evidence type="ECO:0000256" key="2">
    <source>
        <dbReference type="ARBA" id="ARBA00023163"/>
    </source>
</evidence>
<protein>
    <submittedName>
        <fullName evidence="4">Uncharacterized protein</fullName>
    </submittedName>
</protein>
<dbReference type="PANTHER" id="PTHR16088:SF3">
    <property type="entry name" value="GON-4-LIKE PROTEIN"/>
    <property type="match status" value="1"/>
</dbReference>
<dbReference type="HOGENOM" id="CLU_1070638_0_0_1"/>
<dbReference type="PhylomeDB" id="E9GJG2"/>
<keyword evidence="2" id="KW-0804">Transcription</keyword>
<dbReference type="PANTHER" id="PTHR16088">
    <property type="entry name" value="YY1 ASSOCIATED PROTEIN-RELATED"/>
    <property type="match status" value="1"/>
</dbReference>
<organism evidence="4 5">
    <name type="scientific">Daphnia pulex</name>
    <name type="common">Water flea</name>
    <dbReference type="NCBI Taxonomy" id="6669"/>
    <lineage>
        <taxon>Eukaryota</taxon>
        <taxon>Metazoa</taxon>
        <taxon>Ecdysozoa</taxon>
        <taxon>Arthropoda</taxon>
        <taxon>Crustacea</taxon>
        <taxon>Branchiopoda</taxon>
        <taxon>Diplostraca</taxon>
        <taxon>Cladocera</taxon>
        <taxon>Anomopoda</taxon>
        <taxon>Daphniidae</taxon>
        <taxon>Daphnia</taxon>
    </lineage>
</organism>
<accession>E9GJG2</accession>
<name>E9GJG2_DAPPU</name>
<dbReference type="Proteomes" id="UP000000305">
    <property type="component" value="Unassembled WGS sequence"/>
</dbReference>
<dbReference type="InterPro" id="IPR052435">
    <property type="entry name" value="YY1-Transcr_Regul"/>
</dbReference>
<dbReference type="KEGG" id="dpx:DAPPUDRAFT_304044"/>
<dbReference type="eggNOG" id="ENOG502T2FP">
    <property type="taxonomic scope" value="Eukaryota"/>
</dbReference>
<dbReference type="OrthoDB" id="6257037at2759"/>
<keyword evidence="1" id="KW-0805">Transcription regulation</keyword>
<keyword evidence="5" id="KW-1185">Reference proteome</keyword>
<evidence type="ECO:0000256" key="3">
    <source>
        <dbReference type="ARBA" id="ARBA00023242"/>
    </source>
</evidence>
<keyword evidence="3" id="KW-0539">Nucleus</keyword>
<sequence>MMAESRIFIYPELLPTLAIFQAEQGPCRMSPHEDQLIAMGIERFTPFYEDYFSGSHKSMSLLICSMISQSMLPHRTAKEIEARIKSKCLPTSPANPIKYYLENQEAPSVHHVIQPFDRYSTRKLSEIPSFLLPSRWREFFSFSNTVDSLQNQPEQNISRIPPSPNTSSETHIARIALNGPEVRQKRFVPASTSRKLKSPSKYEKILGKTQMATTVRTRDQRRHKSISKKRRFVQPHEVEIDLEEIFIENIKTEFDKGENF</sequence>
<dbReference type="EMBL" id="GL732547">
    <property type="protein sequence ID" value="EFX80454.1"/>
    <property type="molecule type" value="Genomic_DNA"/>
</dbReference>
<dbReference type="AlphaFoldDB" id="E9GJG2"/>
<reference evidence="4 5" key="1">
    <citation type="journal article" date="2011" name="Science">
        <title>The ecoresponsive genome of Daphnia pulex.</title>
        <authorList>
            <person name="Colbourne J.K."/>
            <person name="Pfrender M.E."/>
            <person name="Gilbert D."/>
            <person name="Thomas W.K."/>
            <person name="Tucker A."/>
            <person name="Oakley T.H."/>
            <person name="Tokishita S."/>
            <person name="Aerts A."/>
            <person name="Arnold G.J."/>
            <person name="Basu M.K."/>
            <person name="Bauer D.J."/>
            <person name="Caceres C.E."/>
            <person name="Carmel L."/>
            <person name="Casola C."/>
            <person name="Choi J.H."/>
            <person name="Detter J.C."/>
            <person name="Dong Q."/>
            <person name="Dusheyko S."/>
            <person name="Eads B.D."/>
            <person name="Frohlich T."/>
            <person name="Geiler-Samerotte K.A."/>
            <person name="Gerlach D."/>
            <person name="Hatcher P."/>
            <person name="Jogdeo S."/>
            <person name="Krijgsveld J."/>
            <person name="Kriventseva E.V."/>
            <person name="Kultz D."/>
            <person name="Laforsch C."/>
            <person name="Lindquist E."/>
            <person name="Lopez J."/>
            <person name="Manak J.R."/>
            <person name="Muller J."/>
            <person name="Pangilinan J."/>
            <person name="Patwardhan R.P."/>
            <person name="Pitluck S."/>
            <person name="Pritham E.J."/>
            <person name="Rechtsteiner A."/>
            <person name="Rho M."/>
            <person name="Rogozin I.B."/>
            <person name="Sakarya O."/>
            <person name="Salamov A."/>
            <person name="Schaack S."/>
            <person name="Shapiro H."/>
            <person name="Shiga Y."/>
            <person name="Skalitzky C."/>
            <person name="Smith Z."/>
            <person name="Souvorov A."/>
            <person name="Sung W."/>
            <person name="Tang Z."/>
            <person name="Tsuchiya D."/>
            <person name="Tu H."/>
            <person name="Vos H."/>
            <person name="Wang M."/>
            <person name="Wolf Y.I."/>
            <person name="Yamagata H."/>
            <person name="Yamada T."/>
            <person name="Ye Y."/>
            <person name="Shaw J.R."/>
            <person name="Andrews J."/>
            <person name="Crease T.J."/>
            <person name="Tang H."/>
            <person name="Lucas S.M."/>
            <person name="Robertson H.M."/>
            <person name="Bork P."/>
            <person name="Koonin E.V."/>
            <person name="Zdobnov E.M."/>
            <person name="Grigoriev I.V."/>
            <person name="Lynch M."/>
            <person name="Boore J.L."/>
        </authorList>
    </citation>
    <scope>NUCLEOTIDE SEQUENCE [LARGE SCALE GENOMIC DNA]</scope>
</reference>
<evidence type="ECO:0000313" key="5">
    <source>
        <dbReference type="Proteomes" id="UP000000305"/>
    </source>
</evidence>
<evidence type="ECO:0000256" key="1">
    <source>
        <dbReference type="ARBA" id="ARBA00023015"/>
    </source>
</evidence>
<gene>
    <name evidence="4" type="ORF">DAPPUDRAFT_304044</name>
</gene>
<evidence type="ECO:0000313" key="4">
    <source>
        <dbReference type="EMBL" id="EFX80454.1"/>
    </source>
</evidence>
<dbReference type="InParanoid" id="E9GJG2"/>
<proteinExistence type="predicted"/>